<feature type="region of interest" description="Disordered" evidence="4">
    <location>
        <begin position="1"/>
        <end position="59"/>
    </location>
</feature>
<comment type="similarity">
    <text evidence="2">Belongs to the SLX9 family.</text>
</comment>
<evidence type="ECO:0000256" key="4">
    <source>
        <dbReference type="SAM" id="MobiDB-lite"/>
    </source>
</evidence>
<dbReference type="InterPro" id="IPR028160">
    <property type="entry name" value="Slx9-like"/>
</dbReference>
<feature type="compositionally biased region" description="Polar residues" evidence="4">
    <location>
        <begin position="32"/>
        <end position="48"/>
    </location>
</feature>
<dbReference type="Pfam" id="PF15341">
    <property type="entry name" value="SLX9"/>
    <property type="match status" value="1"/>
</dbReference>
<sequence length="201" mass="23272">MPKAAKNSKFSRISRRLAAADPLPLKSERLGAQSQQEELTEGSENLSRGQRKRLAKREQYKKREKIILSSLRLKSLEEKKGINGLDSIREALIRSTKDRVQGALEPRAQMTNKSKRKLVSEEVHHMGLVLQHPSFKANPFETMQEHLRNTLAQQKAELELKAKECSSQEKVQRELKRMQKKERLQGVKKIKKKYNATRSKY</sequence>
<feature type="compositionally biased region" description="Basic residues" evidence="4">
    <location>
        <begin position="49"/>
        <end position="59"/>
    </location>
</feature>
<dbReference type="EMBL" id="CAKOGP040001717">
    <property type="protein sequence ID" value="CAJ1946890.1"/>
    <property type="molecule type" value="Genomic_DNA"/>
</dbReference>
<dbReference type="GO" id="GO:0000462">
    <property type="term" value="P:maturation of SSU-rRNA from tricistronic rRNA transcript (SSU-rRNA, 5.8S rRNA, LSU-rRNA)"/>
    <property type="evidence" value="ECO:0007669"/>
    <property type="project" value="InterPro"/>
</dbReference>
<proteinExistence type="inferred from homology"/>
<keyword evidence="6" id="KW-1185">Reference proteome</keyword>
<evidence type="ECO:0000256" key="1">
    <source>
        <dbReference type="ARBA" id="ARBA00004604"/>
    </source>
</evidence>
<evidence type="ECO:0000256" key="2">
    <source>
        <dbReference type="ARBA" id="ARBA00011022"/>
    </source>
</evidence>
<keyword evidence="3" id="KW-0539">Nucleus</keyword>
<dbReference type="PANTHER" id="PTHR31109">
    <property type="entry name" value="PROTEIN FAM207A"/>
    <property type="match status" value="1"/>
</dbReference>
<dbReference type="GO" id="GO:0030686">
    <property type="term" value="C:90S preribosome"/>
    <property type="evidence" value="ECO:0007669"/>
    <property type="project" value="InterPro"/>
</dbReference>
<dbReference type="AlphaFoldDB" id="A0AAD2FN75"/>
<evidence type="ECO:0000256" key="3">
    <source>
        <dbReference type="ARBA" id="ARBA00023242"/>
    </source>
</evidence>
<comment type="caution">
    <text evidence="5">The sequence shown here is derived from an EMBL/GenBank/DDBJ whole genome shotgun (WGS) entry which is preliminary data.</text>
</comment>
<comment type="subcellular location">
    <subcellularLocation>
        <location evidence="1">Nucleus</location>
        <location evidence="1">Nucleolus</location>
    </subcellularLocation>
</comment>
<organism evidence="5 6">
    <name type="scientific">Cylindrotheca closterium</name>
    <dbReference type="NCBI Taxonomy" id="2856"/>
    <lineage>
        <taxon>Eukaryota</taxon>
        <taxon>Sar</taxon>
        <taxon>Stramenopiles</taxon>
        <taxon>Ochrophyta</taxon>
        <taxon>Bacillariophyta</taxon>
        <taxon>Bacillariophyceae</taxon>
        <taxon>Bacillariophycidae</taxon>
        <taxon>Bacillariales</taxon>
        <taxon>Bacillariaceae</taxon>
        <taxon>Cylindrotheca</taxon>
    </lineage>
</organism>
<protein>
    <submittedName>
        <fullName evidence="5">Uncharacterized protein</fullName>
    </submittedName>
</protein>
<dbReference type="Proteomes" id="UP001295423">
    <property type="component" value="Unassembled WGS sequence"/>
</dbReference>
<dbReference type="GO" id="GO:0005730">
    <property type="term" value="C:nucleolus"/>
    <property type="evidence" value="ECO:0007669"/>
    <property type="project" value="UniProtKB-SubCell"/>
</dbReference>
<dbReference type="GO" id="GO:0030688">
    <property type="term" value="C:preribosome, small subunit precursor"/>
    <property type="evidence" value="ECO:0007669"/>
    <property type="project" value="InterPro"/>
</dbReference>
<evidence type="ECO:0000313" key="6">
    <source>
        <dbReference type="Proteomes" id="UP001295423"/>
    </source>
</evidence>
<name>A0AAD2FN75_9STRA</name>
<evidence type="ECO:0000313" key="5">
    <source>
        <dbReference type="EMBL" id="CAJ1946890.1"/>
    </source>
</evidence>
<reference evidence="5" key="1">
    <citation type="submission" date="2023-08" db="EMBL/GenBank/DDBJ databases">
        <authorList>
            <person name="Audoor S."/>
            <person name="Bilcke G."/>
        </authorList>
    </citation>
    <scope>NUCLEOTIDE SEQUENCE</scope>
</reference>
<gene>
    <name evidence="5" type="ORF">CYCCA115_LOCUS10886</name>
</gene>
<accession>A0AAD2FN75</accession>
<dbReference type="PANTHER" id="PTHR31109:SF2">
    <property type="entry name" value="RIBOSOME BIOGENESIS PROTEIN SLX9 HOMOLOG"/>
    <property type="match status" value="1"/>
</dbReference>